<evidence type="ECO:0000313" key="2">
    <source>
        <dbReference type="Proteomes" id="UP001314170"/>
    </source>
</evidence>
<reference evidence="1 2" key="1">
    <citation type="submission" date="2024-01" db="EMBL/GenBank/DDBJ databases">
        <authorList>
            <person name="Waweru B."/>
        </authorList>
    </citation>
    <scope>NUCLEOTIDE SEQUENCE [LARGE SCALE GENOMIC DNA]</scope>
</reference>
<accession>A0AAV1SND0</accession>
<protein>
    <submittedName>
        <fullName evidence="1">Uncharacterized protein</fullName>
    </submittedName>
</protein>
<gene>
    <name evidence="1" type="ORF">DCAF_LOCUS25331</name>
</gene>
<name>A0AAV1SND0_9ROSI</name>
<evidence type="ECO:0000313" key="1">
    <source>
        <dbReference type="EMBL" id="CAK7354772.1"/>
    </source>
</evidence>
<keyword evidence="2" id="KW-1185">Reference proteome</keyword>
<dbReference type="EMBL" id="CAWUPB010001195">
    <property type="protein sequence ID" value="CAK7354772.1"/>
    <property type="molecule type" value="Genomic_DNA"/>
</dbReference>
<proteinExistence type="predicted"/>
<sequence length="78" mass="9242">MKFPRARDFTFFFGKSNNAKILQLEHLSKRGIAWDELSKEETHVPKAKPTNCTYQMICGRRRVLLKYWRMGSGYICQL</sequence>
<comment type="caution">
    <text evidence="1">The sequence shown here is derived from an EMBL/GenBank/DDBJ whole genome shotgun (WGS) entry which is preliminary data.</text>
</comment>
<organism evidence="1 2">
    <name type="scientific">Dovyalis caffra</name>
    <dbReference type="NCBI Taxonomy" id="77055"/>
    <lineage>
        <taxon>Eukaryota</taxon>
        <taxon>Viridiplantae</taxon>
        <taxon>Streptophyta</taxon>
        <taxon>Embryophyta</taxon>
        <taxon>Tracheophyta</taxon>
        <taxon>Spermatophyta</taxon>
        <taxon>Magnoliopsida</taxon>
        <taxon>eudicotyledons</taxon>
        <taxon>Gunneridae</taxon>
        <taxon>Pentapetalae</taxon>
        <taxon>rosids</taxon>
        <taxon>fabids</taxon>
        <taxon>Malpighiales</taxon>
        <taxon>Salicaceae</taxon>
        <taxon>Flacourtieae</taxon>
        <taxon>Dovyalis</taxon>
    </lineage>
</organism>
<dbReference type="Proteomes" id="UP001314170">
    <property type="component" value="Unassembled WGS sequence"/>
</dbReference>
<dbReference type="AlphaFoldDB" id="A0AAV1SND0"/>